<dbReference type="OrthoDB" id="7774747at2"/>
<reference evidence="1 2" key="1">
    <citation type="submission" date="2019-11" db="EMBL/GenBank/DDBJ databases">
        <authorList>
            <person name="Dong K."/>
        </authorList>
    </citation>
    <scope>NUCLEOTIDE SEQUENCE [LARGE SCALE GENOMIC DNA]</scope>
    <source>
        <strain evidence="1 2">NBRC 111993</strain>
    </source>
</reference>
<dbReference type="InterPro" id="IPR036046">
    <property type="entry name" value="Acylphosphatase-like_dom_sf"/>
</dbReference>
<accession>A0A6L6JBR0</accession>
<name>A0A6L6JBR0_9RHOB</name>
<dbReference type="SUPFAM" id="SSF54975">
    <property type="entry name" value="Acylphosphatase/BLUF domain-like"/>
    <property type="match status" value="1"/>
</dbReference>
<dbReference type="AlphaFoldDB" id="A0A6L6JBR0"/>
<keyword evidence="2" id="KW-1185">Reference proteome</keyword>
<evidence type="ECO:0000313" key="1">
    <source>
        <dbReference type="EMBL" id="MTH79633.1"/>
    </source>
</evidence>
<sequence length="77" mass="8297">MLSEVFVIEGVLSAPTFEGWVRSHADRIGVAARFRESGADSVSVLVEGPPALLDAMEMACLLGPIDVWVERIVREAA</sequence>
<protein>
    <submittedName>
        <fullName evidence="1">Acylphosphatase</fullName>
    </submittedName>
</protein>
<comment type="caution">
    <text evidence="1">The sequence shown here is derived from an EMBL/GenBank/DDBJ whole genome shotgun (WGS) entry which is preliminary data.</text>
</comment>
<organism evidence="1 2">
    <name type="scientific">Paracoccus aestuariivivens</name>
    <dbReference type="NCBI Taxonomy" id="1820333"/>
    <lineage>
        <taxon>Bacteria</taxon>
        <taxon>Pseudomonadati</taxon>
        <taxon>Pseudomonadota</taxon>
        <taxon>Alphaproteobacteria</taxon>
        <taxon>Rhodobacterales</taxon>
        <taxon>Paracoccaceae</taxon>
        <taxon>Paracoccus</taxon>
    </lineage>
</organism>
<dbReference type="RefSeq" id="WP_155096987.1">
    <property type="nucleotide sequence ID" value="NZ_WMIE01000018.1"/>
</dbReference>
<gene>
    <name evidence="1" type="ORF">GL286_18120</name>
</gene>
<dbReference type="EMBL" id="WMIE01000018">
    <property type="protein sequence ID" value="MTH79633.1"/>
    <property type="molecule type" value="Genomic_DNA"/>
</dbReference>
<evidence type="ECO:0000313" key="2">
    <source>
        <dbReference type="Proteomes" id="UP000478183"/>
    </source>
</evidence>
<dbReference type="Proteomes" id="UP000478183">
    <property type="component" value="Unassembled WGS sequence"/>
</dbReference>
<proteinExistence type="predicted"/>